<dbReference type="SMART" id="SM00324">
    <property type="entry name" value="RhoGAP"/>
    <property type="match status" value="1"/>
</dbReference>
<dbReference type="PANTHER" id="PTHR23176">
    <property type="entry name" value="RHO/RAC/CDC GTPASE-ACTIVATING PROTEIN"/>
    <property type="match status" value="1"/>
</dbReference>
<dbReference type="InterPro" id="IPR000198">
    <property type="entry name" value="RhoGAP_dom"/>
</dbReference>
<organism evidence="4 5">
    <name type="scientific">Phascolomyces articulosus</name>
    <dbReference type="NCBI Taxonomy" id="60185"/>
    <lineage>
        <taxon>Eukaryota</taxon>
        <taxon>Fungi</taxon>
        <taxon>Fungi incertae sedis</taxon>
        <taxon>Mucoromycota</taxon>
        <taxon>Mucoromycotina</taxon>
        <taxon>Mucoromycetes</taxon>
        <taxon>Mucorales</taxon>
        <taxon>Lichtheimiaceae</taxon>
        <taxon>Phascolomyces</taxon>
    </lineage>
</organism>
<dbReference type="Proteomes" id="UP001209540">
    <property type="component" value="Unassembled WGS sequence"/>
</dbReference>
<evidence type="ECO:0000256" key="2">
    <source>
        <dbReference type="SAM" id="MobiDB-lite"/>
    </source>
</evidence>
<dbReference type="PANTHER" id="PTHR23176:SF128">
    <property type="entry name" value="RHO GTPASE-ACTIVATING PROTEIN RGD1"/>
    <property type="match status" value="1"/>
</dbReference>
<reference evidence="4" key="2">
    <citation type="submission" date="2023-02" db="EMBL/GenBank/DDBJ databases">
        <authorList>
            <consortium name="DOE Joint Genome Institute"/>
            <person name="Mondo S.J."/>
            <person name="Chang Y."/>
            <person name="Wang Y."/>
            <person name="Ahrendt S."/>
            <person name="Andreopoulos W."/>
            <person name="Barry K."/>
            <person name="Beard J."/>
            <person name="Benny G.L."/>
            <person name="Blankenship S."/>
            <person name="Bonito G."/>
            <person name="Cuomo C."/>
            <person name="Desiro A."/>
            <person name="Gervers K.A."/>
            <person name="Hundley H."/>
            <person name="Kuo A."/>
            <person name="LaButti K."/>
            <person name="Lang B.F."/>
            <person name="Lipzen A."/>
            <person name="O'Donnell K."/>
            <person name="Pangilinan J."/>
            <person name="Reynolds N."/>
            <person name="Sandor L."/>
            <person name="Smith M.W."/>
            <person name="Tsang A."/>
            <person name="Grigoriev I.V."/>
            <person name="Stajich J.E."/>
            <person name="Spatafora J.W."/>
        </authorList>
    </citation>
    <scope>NUCLEOTIDE SEQUENCE</scope>
    <source>
        <strain evidence="4">RSA 2281</strain>
    </source>
</reference>
<reference evidence="4" key="1">
    <citation type="journal article" date="2022" name="IScience">
        <title>Evolution of zygomycete secretomes and the origins of terrestrial fungal ecologies.</title>
        <authorList>
            <person name="Chang Y."/>
            <person name="Wang Y."/>
            <person name="Mondo S."/>
            <person name="Ahrendt S."/>
            <person name="Andreopoulos W."/>
            <person name="Barry K."/>
            <person name="Beard J."/>
            <person name="Benny G.L."/>
            <person name="Blankenship S."/>
            <person name="Bonito G."/>
            <person name="Cuomo C."/>
            <person name="Desiro A."/>
            <person name="Gervers K.A."/>
            <person name="Hundley H."/>
            <person name="Kuo A."/>
            <person name="LaButti K."/>
            <person name="Lang B.F."/>
            <person name="Lipzen A."/>
            <person name="O'Donnell K."/>
            <person name="Pangilinan J."/>
            <person name="Reynolds N."/>
            <person name="Sandor L."/>
            <person name="Smith M.E."/>
            <person name="Tsang A."/>
            <person name="Grigoriev I.V."/>
            <person name="Stajich J.E."/>
            <person name="Spatafora J.W."/>
        </authorList>
    </citation>
    <scope>NUCLEOTIDE SEQUENCE</scope>
    <source>
        <strain evidence="4">RSA 2281</strain>
    </source>
</reference>
<keyword evidence="5" id="KW-1185">Reference proteome</keyword>
<dbReference type="Gene3D" id="1.10.555.10">
    <property type="entry name" value="Rho GTPase activation protein"/>
    <property type="match status" value="1"/>
</dbReference>
<dbReference type="GO" id="GO:0005096">
    <property type="term" value="F:GTPase activator activity"/>
    <property type="evidence" value="ECO:0007669"/>
    <property type="project" value="UniProtKB-KW"/>
</dbReference>
<keyword evidence="1" id="KW-0343">GTPase activation</keyword>
<dbReference type="Pfam" id="PF00620">
    <property type="entry name" value="RhoGAP"/>
    <property type="match status" value="1"/>
</dbReference>
<proteinExistence type="predicted"/>
<dbReference type="InterPro" id="IPR050729">
    <property type="entry name" value="Rho-GAP"/>
</dbReference>
<feature type="region of interest" description="Disordered" evidence="2">
    <location>
        <begin position="1"/>
        <end position="28"/>
    </location>
</feature>
<name>A0AAD5JTV9_9FUNG</name>
<dbReference type="PROSITE" id="PS50238">
    <property type="entry name" value="RHOGAP"/>
    <property type="match status" value="1"/>
</dbReference>
<sequence>MKSFPQECLNNKKDSSSNDNRHRSMSIHSTRSSVVFGNDLCKQVQMENSTIPLIVRRCVEAVEVRGMEVEGIYRKSGGAKQMREIQELFDIGQPPDLTDDNHWNDINAVTSVLKQYFRKLPDPLFTYQLHHEFIKNTYIKNPSTRFDEIQLLIHKLLPTENRDTIQYIMCHLFRVQERSNVNYMNARNLAVIFGPTLLRNTDEASDLLEMSCKIETISYILHHCEALFGC</sequence>
<dbReference type="SUPFAM" id="SSF48350">
    <property type="entry name" value="GTPase activation domain, GAP"/>
    <property type="match status" value="1"/>
</dbReference>
<dbReference type="EMBL" id="JAIXMP010000025">
    <property type="protein sequence ID" value="KAI9253959.1"/>
    <property type="molecule type" value="Genomic_DNA"/>
</dbReference>
<evidence type="ECO:0000259" key="3">
    <source>
        <dbReference type="PROSITE" id="PS50238"/>
    </source>
</evidence>
<accession>A0AAD5JTV9</accession>
<dbReference type="AlphaFoldDB" id="A0AAD5JTV9"/>
<evidence type="ECO:0000313" key="5">
    <source>
        <dbReference type="Proteomes" id="UP001209540"/>
    </source>
</evidence>
<dbReference type="InterPro" id="IPR008936">
    <property type="entry name" value="Rho_GTPase_activation_prot"/>
</dbReference>
<dbReference type="GO" id="GO:0005737">
    <property type="term" value="C:cytoplasm"/>
    <property type="evidence" value="ECO:0007669"/>
    <property type="project" value="TreeGrafter"/>
</dbReference>
<feature type="domain" description="Rho-GAP" evidence="3">
    <location>
        <begin position="38"/>
        <end position="228"/>
    </location>
</feature>
<evidence type="ECO:0000313" key="4">
    <source>
        <dbReference type="EMBL" id="KAI9253959.1"/>
    </source>
</evidence>
<dbReference type="GO" id="GO:0007165">
    <property type="term" value="P:signal transduction"/>
    <property type="evidence" value="ECO:0007669"/>
    <property type="project" value="InterPro"/>
</dbReference>
<gene>
    <name evidence="4" type="ORF">BDA99DRAFT_587140</name>
</gene>
<protein>
    <submittedName>
        <fullName evidence="4">Rho GTPase activation protein</fullName>
    </submittedName>
</protein>
<feature type="compositionally biased region" description="Basic and acidic residues" evidence="2">
    <location>
        <begin position="10"/>
        <end position="22"/>
    </location>
</feature>
<dbReference type="CDD" id="cd00159">
    <property type="entry name" value="RhoGAP"/>
    <property type="match status" value="1"/>
</dbReference>
<evidence type="ECO:0000256" key="1">
    <source>
        <dbReference type="ARBA" id="ARBA00022468"/>
    </source>
</evidence>
<comment type="caution">
    <text evidence="4">The sequence shown here is derived from an EMBL/GenBank/DDBJ whole genome shotgun (WGS) entry which is preliminary data.</text>
</comment>